<evidence type="ECO:0000256" key="1">
    <source>
        <dbReference type="SAM" id="MobiDB-lite"/>
    </source>
</evidence>
<dbReference type="RefSeq" id="WP_380204616.1">
    <property type="nucleotide sequence ID" value="NZ_JBHTEK010000001.1"/>
</dbReference>
<dbReference type="EMBL" id="JBHTEK010000001">
    <property type="protein sequence ID" value="MFC7669094.1"/>
    <property type="molecule type" value="Genomic_DNA"/>
</dbReference>
<dbReference type="Proteomes" id="UP001596513">
    <property type="component" value="Unassembled WGS sequence"/>
</dbReference>
<protein>
    <submittedName>
        <fullName evidence="2">Uncharacterized protein</fullName>
    </submittedName>
</protein>
<comment type="caution">
    <text evidence="2">The sequence shown here is derived from an EMBL/GenBank/DDBJ whole genome shotgun (WGS) entry which is preliminary data.</text>
</comment>
<gene>
    <name evidence="2" type="ORF">ACFQT0_18360</name>
</gene>
<feature type="region of interest" description="Disordered" evidence="1">
    <location>
        <begin position="1"/>
        <end position="60"/>
    </location>
</feature>
<sequence>MRLDHSQAQPVEAPTSPIQAPLEEPGKVVETADPNWKKEPWAPWPATCTATWPPPPAPAA</sequence>
<reference evidence="3" key="1">
    <citation type="journal article" date="2019" name="Int. J. Syst. Evol. Microbiol.">
        <title>The Global Catalogue of Microorganisms (GCM) 10K type strain sequencing project: providing services to taxonomists for standard genome sequencing and annotation.</title>
        <authorList>
            <consortium name="The Broad Institute Genomics Platform"/>
            <consortium name="The Broad Institute Genome Sequencing Center for Infectious Disease"/>
            <person name="Wu L."/>
            <person name="Ma J."/>
        </authorList>
    </citation>
    <scope>NUCLEOTIDE SEQUENCE [LARGE SCALE GENOMIC DNA]</scope>
    <source>
        <strain evidence="3">JCM 19635</strain>
    </source>
</reference>
<evidence type="ECO:0000313" key="3">
    <source>
        <dbReference type="Proteomes" id="UP001596513"/>
    </source>
</evidence>
<accession>A0ABW2U886</accession>
<organism evidence="2 3">
    <name type="scientific">Hymenobacter humi</name>
    <dbReference type="NCBI Taxonomy" id="1411620"/>
    <lineage>
        <taxon>Bacteria</taxon>
        <taxon>Pseudomonadati</taxon>
        <taxon>Bacteroidota</taxon>
        <taxon>Cytophagia</taxon>
        <taxon>Cytophagales</taxon>
        <taxon>Hymenobacteraceae</taxon>
        <taxon>Hymenobacter</taxon>
    </lineage>
</organism>
<evidence type="ECO:0000313" key="2">
    <source>
        <dbReference type="EMBL" id="MFC7669094.1"/>
    </source>
</evidence>
<keyword evidence="3" id="KW-1185">Reference proteome</keyword>
<name>A0ABW2U886_9BACT</name>
<proteinExistence type="predicted"/>